<reference evidence="1 2" key="1">
    <citation type="journal article" date="2019" name="PLoS Negl. Trop. Dis.">
        <title>Whole genome sequencing of Entamoeba nuttalli reveals mammalian host-related molecular signatures and a novel octapeptide-repeat surface protein.</title>
        <authorList>
            <person name="Tanaka M."/>
            <person name="Makiuchi T."/>
            <person name="Komiyama T."/>
            <person name="Shiina T."/>
            <person name="Osaki K."/>
            <person name="Tachibana H."/>
        </authorList>
    </citation>
    <scope>NUCLEOTIDE SEQUENCE [LARGE SCALE GENOMIC DNA]</scope>
    <source>
        <strain evidence="1 2">P19-061405</strain>
    </source>
</reference>
<dbReference type="EMBL" id="BAAFRS010000203">
    <property type="protein sequence ID" value="GAB1224469.1"/>
    <property type="molecule type" value="Genomic_DNA"/>
</dbReference>
<protein>
    <submittedName>
        <fullName evidence="1">Uncharacterized protein</fullName>
    </submittedName>
</protein>
<proteinExistence type="predicted"/>
<keyword evidence="2" id="KW-1185">Reference proteome</keyword>
<name>A0ABQ0DNM6_9EUKA</name>
<accession>A0ABQ0DNM6</accession>
<organism evidence="1 2">
    <name type="scientific">Entamoeba nuttalli</name>
    <dbReference type="NCBI Taxonomy" id="412467"/>
    <lineage>
        <taxon>Eukaryota</taxon>
        <taxon>Amoebozoa</taxon>
        <taxon>Evosea</taxon>
        <taxon>Archamoebae</taxon>
        <taxon>Mastigamoebida</taxon>
        <taxon>Entamoebidae</taxon>
        <taxon>Entamoeba</taxon>
    </lineage>
</organism>
<evidence type="ECO:0000313" key="2">
    <source>
        <dbReference type="Proteomes" id="UP001628156"/>
    </source>
</evidence>
<gene>
    <name evidence="1" type="ORF">ENUP19_0203G0023</name>
</gene>
<comment type="caution">
    <text evidence="1">The sequence shown here is derived from an EMBL/GenBank/DDBJ whole genome shotgun (WGS) entry which is preliminary data.</text>
</comment>
<evidence type="ECO:0000313" key="1">
    <source>
        <dbReference type="EMBL" id="GAB1224469.1"/>
    </source>
</evidence>
<sequence length="909" mass="105549">MKQLDMVYLMKVALHVKDMNDIQNIEMINKKCGAAIHSLKVNPWFTTEKDVNQFCRIFNPQTCNCNLLPVDESILMKVENIRNYIFDSFVFSTTGNDTNKIFSQQQISITKEDRERMSKIIQKVESLIYFSYASDEIIEIIIQNMKKGIKIRSNEMFSKVFNETFDKMKIEESLYPSEMITYVSNNVNGIKARENKNIILIYERESPMKQEKEIDIPKGITIYSSSIVLSEQNNERNIKFFKSPSSSLFSNTKITTFNPTSGNVGCGIRVNIEDMNKEENRKKVYKILNDFYVDSITCYETLLPDFGPNQKIKLNKIPQLPEYIKYLCVQTRDSNIVINQQYIECLEMNYINSSIEFLSVNNLKQLKLHGNGIKVNEMKEEQGSTNNKRRYWKEIQENITTFQNLEEIQLHSCSNLNINLVANKLKYIDMNNCIESQISVKTESIERMKLEDNKLTQFKLRMNKSPDICIEKCANFKIEIESNNEQNIDIIEGNDIEVETKCPINKLTIIESKEVNIRGNEKCKSLKVVESTINEIDVKPKKIVFKLIEEYIKVPLKEAEEIYIVSMKDYIFEEIFDKCKKLYIDECENCQFIIKKNEINEMKITRCKNTEITGKLESLEEVITIDNEGCSIPETKKNIKEDREIIDMNNEKKDIEIETDKKHIIIRNANDSRIKIQSDINSDITIENSVDIIIEGEYEEYGNVKIINCKNHKEKRDIGYETYTKIGCVRSLTINKSENIEFEIYGAKKSLEVDDSKTVGILIRRSSHNTGTDMVRIENSEISNISSSELCNKVFITNSSGIKDIIHRCKDELVLKRMNDIRFRTNEFLKKVEIEECKGINIENDVNGKDVKLIKCQNMKINDTSNSIKQNECDNVEVITKQQNEMIGRFGIVGGNNMPMGRFRGSFLK</sequence>
<dbReference type="Proteomes" id="UP001628156">
    <property type="component" value="Unassembled WGS sequence"/>
</dbReference>